<evidence type="ECO:0000313" key="2">
    <source>
        <dbReference type="Proteomes" id="UP001234202"/>
    </source>
</evidence>
<evidence type="ECO:0000313" key="1">
    <source>
        <dbReference type="EMBL" id="KAJ9123448.1"/>
    </source>
</evidence>
<proteinExistence type="predicted"/>
<dbReference type="EMBL" id="JASBWV010000012">
    <property type="protein sequence ID" value="KAJ9123448.1"/>
    <property type="molecule type" value="Genomic_DNA"/>
</dbReference>
<dbReference type="Proteomes" id="UP001234202">
    <property type="component" value="Unassembled WGS sequence"/>
</dbReference>
<gene>
    <name evidence="1" type="ORF">QFC24_003662</name>
</gene>
<protein>
    <submittedName>
        <fullName evidence="1">Uncharacterized protein</fullName>
    </submittedName>
</protein>
<name>A0ACC2XHY9_9TREE</name>
<sequence>MSSLASAQQAQPAGPAVSDGELWKNTVQSLLNFDQRLIADLRHALDGKDLPPSSRQEILLKAMGYNPPWTSQARINYLTNVMYIDTDTVKLRSSLLQESNTEALHKLVRLHHGGSKSVIEKIQKTLELKDESVEDRLTTDRYHLRIGAEAAGYVLENRLAVYESGTASALRKNTNAADFRGGLEPSPPSQIFWA</sequence>
<reference evidence="1" key="1">
    <citation type="submission" date="2023-04" db="EMBL/GenBank/DDBJ databases">
        <title>Draft Genome sequencing of Naganishia species isolated from polar environments using Oxford Nanopore Technology.</title>
        <authorList>
            <person name="Leo P."/>
            <person name="Venkateswaran K."/>
        </authorList>
    </citation>
    <scope>NUCLEOTIDE SEQUENCE</scope>
    <source>
        <strain evidence="1">DBVPG 5303</strain>
    </source>
</reference>
<organism evidence="1 2">
    <name type="scientific">Naganishia onofrii</name>
    <dbReference type="NCBI Taxonomy" id="1851511"/>
    <lineage>
        <taxon>Eukaryota</taxon>
        <taxon>Fungi</taxon>
        <taxon>Dikarya</taxon>
        <taxon>Basidiomycota</taxon>
        <taxon>Agaricomycotina</taxon>
        <taxon>Tremellomycetes</taxon>
        <taxon>Filobasidiales</taxon>
        <taxon>Filobasidiaceae</taxon>
        <taxon>Naganishia</taxon>
    </lineage>
</organism>
<accession>A0ACC2XHY9</accession>
<comment type="caution">
    <text evidence="1">The sequence shown here is derived from an EMBL/GenBank/DDBJ whole genome shotgun (WGS) entry which is preliminary data.</text>
</comment>
<keyword evidence="2" id="KW-1185">Reference proteome</keyword>